<reference evidence="1 2" key="1">
    <citation type="submission" date="2018-06" db="EMBL/GenBank/DDBJ databases">
        <title>Streptomyces reniochalinae sp. nov. and Streptomyces diacarnus sp. nov. from marine sponges.</title>
        <authorList>
            <person name="Li L."/>
        </authorList>
    </citation>
    <scope>NUCLEOTIDE SEQUENCE [LARGE SCALE GENOMIC DNA]</scope>
    <source>
        <strain evidence="1 2">LHW50302</strain>
    </source>
</reference>
<dbReference type="OrthoDB" id="7331788at2"/>
<sequence length="104" mass="10951">MSRRTVLIEAPANLGLRPPAPGAVPGCGKLPGARRDQELSRALDAVDSAEPGGLFPGELRALVAPLVASPRCAGLQLTVYDPDRDATEMPGARLLTELLTRVLR</sequence>
<keyword evidence="2" id="KW-1185">Reference proteome</keyword>
<accession>A0A367ED68</accession>
<dbReference type="Gene3D" id="3.40.800.10">
    <property type="entry name" value="Ureohydrolase domain"/>
    <property type="match status" value="1"/>
</dbReference>
<dbReference type="Proteomes" id="UP000253507">
    <property type="component" value="Unassembled WGS sequence"/>
</dbReference>
<dbReference type="AlphaFoldDB" id="A0A367ED68"/>
<dbReference type="EMBL" id="QOIM01000040">
    <property type="protein sequence ID" value="RCG16016.1"/>
    <property type="molecule type" value="Genomic_DNA"/>
</dbReference>
<evidence type="ECO:0000313" key="2">
    <source>
        <dbReference type="Proteomes" id="UP000253507"/>
    </source>
</evidence>
<comment type="caution">
    <text evidence="1">The sequence shown here is derived from an EMBL/GenBank/DDBJ whole genome shotgun (WGS) entry which is preliminary data.</text>
</comment>
<dbReference type="InterPro" id="IPR023696">
    <property type="entry name" value="Ureohydrolase_dom_sf"/>
</dbReference>
<name>A0A367ED68_9ACTN</name>
<dbReference type="RefSeq" id="WP_114017682.1">
    <property type="nucleotide sequence ID" value="NZ_QOIM01000040.1"/>
</dbReference>
<dbReference type="SUPFAM" id="SSF52768">
    <property type="entry name" value="Arginase/deacetylase"/>
    <property type="match status" value="1"/>
</dbReference>
<evidence type="ECO:0008006" key="3">
    <source>
        <dbReference type="Google" id="ProtNLM"/>
    </source>
</evidence>
<protein>
    <recommendedName>
        <fullName evidence="3">Arginase family protein</fullName>
    </recommendedName>
</protein>
<gene>
    <name evidence="1" type="ORF">DQ392_23580</name>
</gene>
<proteinExistence type="predicted"/>
<organism evidence="1 2">
    <name type="scientific">Streptomyces reniochalinae</name>
    <dbReference type="NCBI Taxonomy" id="2250578"/>
    <lineage>
        <taxon>Bacteria</taxon>
        <taxon>Bacillati</taxon>
        <taxon>Actinomycetota</taxon>
        <taxon>Actinomycetes</taxon>
        <taxon>Kitasatosporales</taxon>
        <taxon>Streptomycetaceae</taxon>
        <taxon>Streptomyces</taxon>
    </lineage>
</organism>
<evidence type="ECO:0000313" key="1">
    <source>
        <dbReference type="EMBL" id="RCG16016.1"/>
    </source>
</evidence>